<dbReference type="InterPro" id="IPR051175">
    <property type="entry name" value="CLK_kinases"/>
</dbReference>
<accession>A0AAD8Y980</accession>
<keyword evidence="5" id="KW-0067">ATP-binding</keyword>
<feature type="region of interest" description="Disordered" evidence="6">
    <location>
        <begin position="1"/>
        <end position="207"/>
    </location>
</feature>
<name>A0AAD8Y980_9STRA</name>
<dbReference type="GO" id="GO:0005634">
    <property type="term" value="C:nucleus"/>
    <property type="evidence" value="ECO:0007669"/>
    <property type="project" value="TreeGrafter"/>
</dbReference>
<evidence type="ECO:0000256" key="4">
    <source>
        <dbReference type="ARBA" id="ARBA00022777"/>
    </source>
</evidence>
<dbReference type="Gene3D" id="1.10.510.10">
    <property type="entry name" value="Transferase(Phosphotransferase) domain 1"/>
    <property type="match status" value="1"/>
</dbReference>
<evidence type="ECO:0000313" key="8">
    <source>
        <dbReference type="EMBL" id="KAK1741355.1"/>
    </source>
</evidence>
<dbReference type="GO" id="GO:0005524">
    <property type="term" value="F:ATP binding"/>
    <property type="evidence" value="ECO:0007669"/>
    <property type="project" value="UniProtKB-KW"/>
</dbReference>
<evidence type="ECO:0000256" key="3">
    <source>
        <dbReference type="ARBA" id="ARBA00022741"/>
    </source>
</evidence>
<keyword evidence="2 8" id="KW-0808">Transferase</keyword>
<feature type="compositionally biased region" description="Basic residues" evidence="6">
    <location>
        <begin position="81"/>
        <end position="90"/>
    </location>
</feature>
<feature type="compositionally biased region" description="Low complexity" evidence="6">
    <location>
        <begin position="269"/>
        <end position="286"/>
    </location>
</feature>
<dbReference type="PROSITE" id="PS50011">
    <property type="entry name" value="PROTEIN_KINASE_DOM"/>
    <property type="match status" value="1"/>
</dbReference>
<feature type="compositionally biased region" description="Basic and acidic residues" evidence="6">
    <location>
        <begin position="254"/>
        <end position="263"/>
    </location>
</feature>
<dbReference type="SUPFAM" id="SSF56112">
    <property type="entry name" value="Protein kinase-like (PK-like)"/>
    <property type="match status" value="1"/>
</dbReference>
<evidence type="ECO:0000256" key="1">
    <source>
        <dbReference type="ARBA" id="ARBA00022527"/>
    </source>
</evidence>
<evidence type="ECO:0000313" key="9">
    <source>
        <dbReference type="Proteomes" id="UP001224775"/>
    </source>
</evidence>
<dbReference type="InterPro" id="IPR000719">
    <property type="entry name" value="Prot_kinase_dom"/>
</dbReference>
<keyword evidence="9" id="KW-1185">Reference proteome</keyword>
<gene>
    <name evidence="8" type="ORF">QTG54_007833</name>
</gene>
<dbReference type="PANTHER" id="PTHR45646">
    <property type="entry name" value="SERINE/THREONINE-PROTEIN KINASE DOA-RELATED"/>
    <property type="match status" value="1"/>
</dbReference>
<dbReference type="AlphaFoldDB" id="A0AAD8Y980"/>
<feature type="compositionally biased region" description="Basic and acidic residues" evidence="6">
    <location>
        <begin position="121"/>
        <end position="130"/>
    </location>
</feature>
<reference evidence="8" key="1">
    <citation type="submission" date="2023-06" db="EMBL/GenBank/DDBJ databases">
        <title>Survivors Of The Sea: Transcriptome response of Skeletonema marinoi to long-term dormancy.</title>
        <authorList>
            <person name="Pinder M.I.M."/>
            <person name="Kourtchenko O."/>
            <person name="Robertson E.K."/>
            <person name="Larsson T."/>
            <person name="Maumus F."/>
            <person name="Osuna-Cruz C.M."/>
            <person name="Vancaester E."/>
            <person name="Stenow R."/>
            <person name="Vandepoele K."/>
            <person name="Ploug H."/>
            <person name="Bruchert V."/>
            <person name="Godhe A."/>
            <person name="Topel M."/>
        </authorList>
    </citation>
    <scope>NUCLEOTIDE SEQUENCE</scope>
    <source>
        <strain evidence="8">R05AC</strain>
    </source>
</reference>
<dbReference type="EC" id="2.7.-.-" evidence="8"/>
<dbReference type="GO" id="GO:0004674">
    <property type="term" value="F:protein serine/threonine kinase activity"/>
    <property type="evidence" value="ECO:0007669"/>
    <property type="project" value="UniProtKB-KW"/>
</dbReference>
<protein>
    <submittedName>
        <fullName evidence="8">Protein kinase family protein</fullName>
        <ecNumber evidence="8">2.7.-.-</ecNumber>
    </submittedName>
</protein>
<dbReference type="Pfam" id="PF00069">
    <property type="entry name" value="Pkinase"/>
    <property type="match status" value="1"/>
</dbReference>
<dbReference type="InterPro" id="IPR011009">
    <property type="entry name" value="Kinase-like_dom_sf"/>
</dbReference>
<dbReference type="EMBL" id="JATAAI010000013">
    <property type="protein sequence ID" value="KAK1741355.1"/>
    <property type="molecule type" value="Genomic_DNA"/>
</dbReference>
<evidence type="ECO:0000256" key="6">
    <source>
        <dbReference type="SAM" id="MobiDB-lite"/>
    </source>
</evidence>
<proteinExistence type="predicted"/>
<evidence type="ECO:0000256" key="2">
    <source>
        <dbReference type="ARBA" id="ARBA00022679"/>
    </source>
</evidence>
<feature type="compositionally biased region" description="Low complexity" evidence="6">
    <location>
        <begin position="57"/>
        <end position="80"/>
    </location>
</feature>
<keyword evidence="4 8" id="KW-0418">Kinase</keyword>
<dbReference type="InterPro" id="IPR008271">
    <property type="entry name" value="Ser/Thr_kinase_AS"/>
</dbReference>
<feature type="region of interest" description="Disordered" evidence="6">
    <location>
        <begin position="236"/>
        <end position="287"/>
    </location>
</feature>
<feature type="domain" description="Protein kinase" evidence="7">
    <location>
        <begin position="212"/>
        <end position="583"/>
    </location>
</feature>
<dbReference type="SMART" id="SM00220">
    <property type="entry name" value="S_TKc"/>
    <property type="match status" value="1"/>
</dbReference>
<sequence>MAATSPDQEDKRERRRSRKDGGESSRKKMKRKRKRSHHRHKRRRRERSPSEDDDGYSSSASNHSSSSASPSSSSRSSSTSSRRRGRHRSRRGDDRKHSRRHQENNTSLTSSRHRSRSPSPDNRRKNTRDNRHPHRSPPPMRKRRSDSRDHHDKRRRHRHKSSDGRSSNYDDDKSQQRHKRKRKHRSSSSGSSKDDTTGHFKGGRGTLVGDHYRILRDVGLGTFGRVVQCEYVNKDDRHSNRVSDSRSSSKHRSSSRDRRDGNGKHGNGKKQNNNSSNNSSKNNNNNTVAIKIVRNVRRYYESALIEGDICERVNREQSRQNKDFCARMIDRFSLPSNGHYCLVFECLGMSLYDFLKRHSYRPFPMYCVQDFARQMLEAVDFLHGFHLIHTDLKPENILLSNNEETTHRLWDGKTQRVPVSTKVKMIDFGGATYNDEKKSSIINTRQYRAPEVILGWGWSYPSDLWSVGCIIAELYRGELLFATHDNAEHLALMERAVGPFPRECLDKSTNSLTRECFDTRGWHKIGAVLSPRSIEHVRKMAPVEMLVDERDRRSGLGQLLRSLLMIDPKRRATAREALMSPFFANRIGC</sequence>
<feature type="compositionally biased region" description="Basic residues" evidence="6">
    <location>
        <begin position="131"/>
        <end position="160"/>
    </location>
</feature>
<keyword evidence="3" id="KW-0547">Nucleotide-binding</keyword>
<evidence type="ECO:0000256" key="5">
    <source>
        <dbReference type="ARBA" id="ARBA00022840"/>
    </source>
</evidence>
<comment type="caution">
    <text evidence="8">The sequence shown here is derived from an EMBL/GenBank/DDBJ whole genome shotgun (WGS) entry which is preliminary data.</text>
</comment>
<evidence type="ECO:0000259" key="7">
    <source>
        <dbReference type="PROSITE" id="PS50011"/>
    </source>
</evidence>
<dbReference type="Proteomes" id="UP001224775">
    <property type="component" value="Unassembled WGS sequence"/>
</dbReference>
<dbReference type="PANTHER" id="PTHR45646:SF11">
    <property type="entry name" value="SERINE_THREONINE-PROTEIN KINASE DOA"/>
    <property type="match status" value="1"/>
</dbReference>
<feature type="compositionally biased region" description="Basic residues" evidence="6">
    <location>
        <begin position="176"/>
        <end position="186"/>
    </location>
</feature>
<dbReference type="PROSITE" id="PS00108">
    <property type="entry name" value="PROTEIN_KINASE_ST"/>
    <property type="match status" value="1"/>
</dbReference>
<organism evidence="8 9">
    <name type="scientific">Skeletonema marinoi</name>
    <dbReference type="NCBI Taxonomy" id="267567"/>
    <lineage>
        <taxon>Eukaryota</taxon>
        <taxon>Sar</taxon>
        <taxon>Stramenopiles</taxon>
        <taxon>Ochrophyta</taxon>
        <taxon>Bacillariophyta</taxon>
        <taxon>Coscinodiscophyceae</taxon>
        <taxon>Thalassiosirophycidae</taxon>
        <taxon>Thalassiosirales</taxon>
        <taxon>Skeletonemataceae</taxon>
        <taxon>Skeletonema</taxon>
        <taxon>Skeletonema marinoi-dohrnii complex</taxon>
    </lineage>
</organism>
<dbReference type="Gene3D" id="3.30.200.20">
    <property type="entry name" value="Phosphorylase Kinase, domain 1"/>
    <property type="match status" value="2"/>
</dbReference>
<feature type="compositionally biased region" description="Basic residues" evidence="6">
    <location>
        <begin position="27"/>
        <end position="46"/>
    </location>
</feature>
<keyword evidence="1" id="KW-0723">Serine/threonine-protein kinase</keyword>